<evidence type="ECO:0000259" key="2">
    <source>
        <dbReference type="PROSITE" id="PS50191"/>
    </source>
</evidence>
<evidence type="ECO:0000313" key="4">
    <source>
        <dbReference type="Proteomes" id="UP000325780"/>
    </source>
</evidence>
<dbReference type="PANTHER" id="PTHR46590">
    <property type="entry name" value="PHOSPHATIDYLINOSITOL TRANSFER PROTEIN CSR1-RELATED"/>
    <property type="match status" value="1"/>
</dbReference>
<dbReference type="AlphaFoldDB" id="A0A5N6U2V1"/>
<dbReference type="InterPro" id="IPR036273">
    <property type="entry name" value="CRAL/TRIO_N_dom_sf"/>
</dbReference>
<dbReference type="PANTHER" id="PTHR46590:SF2">
    <property type="entry name" value="CRAL_TRIO DOMAIN PROTEIN (AFU_ORTHOLOGUE AFUA_4G13930)-RELATED"/>
    <property type="match status" value="1"/>
</dbReference>
<proteinExistence type="predicted"/>
<accession>A0A5N6U2V1</accession>
<dbReference type="SUPFAM" id="SSF52087">
    <property type="entry name" value="CRAL/TRIO domain"/>
    <property type="match status" value="1"/>
</dbReference>
<dbReference type="Pfam" id="PF00650">
    <property type="entry name" value="CRAL_TRIO"/>
    <property type="match status" value="1"/>
</dbReference>
<dbReference type="SMART" id="SM01100">
    <property type="entry name" value="CRAL_TRIO_N"/>
    <property type="match status" value="1"/>
</dbReference>
<dbReference type="InterPro" id="IPR052432">
    <property type="entry name" value="PITP/CRAL-TRIO"/>
</dbReference>
<feature type="compositionally biased region" description="Basic and acidic residues" evidence="1">
    <location>
        <begin position="452"/>
        <end position="465"/>
    </location>
</feature>
<dbReference type="CDD" id="cd00170">
    <property type="entry name" value="SEC14"/>
    <property type="match status" value="1"/>
</dbReference>
<dbReference type="SUPFAM" id="SSF46938">
    <property type="entry name" value="CRAL/TRIO N-terminal domain"/>
    <property type="match status" value="1"/>
</dbReference>
<feature type="compositionally biased region" description="Low complexity" evidence="1">
    <location>
        <begin position="61"/>
        <end position="75"/>
    </location>
</feature>
<dbReference type="PROSITE" id="PS50191">
    <property type="entry name" value="CRAL_TRIO"/>
    <property type="match status" value="1"/>
</dbReference>
<evidence type="ECO:0000256" key="1">
    <source>
        <dbReference type="SAM" id="MobiDB-lite"/>
    </source>
</evidence>
<dbReference type="SMART" id="SM00516">
    <property type="entry name" value="SEC14"/>
    <property type="match status" value="1"/>
</dbReference>
<dbReference type="OrthoDB" id="43460at2759"/>
<dbReference type="Gene3D" id="3.40.525.10">
    <property type="entry name" value="CRAL-TRIO lipid binding domain"/>
    <property type="match status" value="1"/>
</dbReference>
<dbReference type="InterPro" id="IPR011074">
    <property type="entry name" value="CRAL/TRIO_N_dom"/>
</dbReference>
<protein>
    <submittedName>
        <fullName evidence="3">CRAL-TRIO domain-containing protein</fullName>
    </submittedName>
</protein>
<feature type="region of interest" description="Disordered" evidence="1">
    <location>
        <begin position="43"/>
        <end position="79"/>
    </location>
</feature>
<dbReference type="EMBL" id="ML742046">
    <property type="protein sequence ID" value="KAE8152882.1"/>
    <property type="molecule type" value="Genomic_DNA"/>
</dbReference>
<dbReference type="InterPro" id="IPR001251">
    <property type="entry name" value="CRAL-TRIO_dom"/>
</dbReference>
<dbReference type="Proteomes" id="UP000325780">
    <property type="component" value="Unassembled WGS sequence"/>
</dbReference>
<name>A0A5N6U2V1_ASPAV</name>
<sequence length="476" mass="53724">MSVTSAESGYVGHLTSEQEEKLSQLWAILIPSCDSNLYISGVTPAKQPTTPTSSKQRRLFSLGSSEEPSKSGSSGIPVNLSGELERMKMNAQGVKSIQQGLNKLRPDELRSAFFQMLKQEHPDTFLLRFLRAEDWDVSKGFLKLVSALEWRIKHMQVDEEVARKGELYALQQSQNVIDKAEKKDGEDFLAQLRTGKGYIHGVDKFGRPVCIVRARTHKPGAQSDKTLHAVIIHIIEQVRLLFVPPTETLTLVFDLTGFSLSNMEYSPVKFVVQCFQESYPESLGAMIFHNAPWFFSGIWKIIQGWLDPVVAAKVHFTNSVEDLEKIIDRTRIVKELGGDEEWNYEYVDPEPNENAKMDDASTRDSLLDERQRIGGEVFDTTSKWLAAKNKGNLSDASLQQDHRADIIMRLQESYWKLDPYVRSRTVLDRTGVIQDYGRIEFYPKSMDEDGGDEKSSMIEVERVGDEGLSPVPVAAA</sequence>
<reference evidence="3 4" key="1">
    <citation type="submission" date="2019-04" db="EMBL/GenBank/DDBJ databases">
        <title>Friends and foes A comparative genomics study of 23 Aspergillus species from section Flavi.</title>
        <authorList>
            <consortium name="DOE Joint Genome Institute"/>
            <person name="Kjaerbolling I."/>
            <person name="Vesth T."/>
            <person name="Frisvad J.C."/>
            <person name="Nybo J.L."/>
            <person name="Theobald S."/>
            <person name="Kildgaard S."/>
            <person name="Isbrandt T."/>
            <person name="Kuo A."/>
            <person name="Sato A."/>
            <person name="Lyhne E.K."/>
            <person name="Kogle M.E."/>
            <person name="Wiebenga A."/>
            <person name="Kun R.S."/>
            <person name="Lubbers R.J."/>
            <person name="Makela M.R."/>
            <person name="Barry K."/>
            <person name="Chovatia M."/>
            <person name="Clum A."/>
            <person name="Daum C."/>
            <person name="Haridas S."/>
            <person name="He G."/>
            <person name="LaButti K."/>
            <person name="Lipzen A."/>
            <person name="Mondo S."/>
            <person name="Riley R."/>
            <person name="Salamov A."/>
            <person name="Simmons B.A."/>
            <person name="Magnuson J.K."/>
            <person name="Henrissat B."/>
            <person name="Mortensen U.H."/>
            <person name="Larsen T.O."/>
            <person name="Devries R.P."/>
            <person name="Grigoriev I.V."/>
            <person name="Machida M."/>
            <person name="Baker S.E."/>
            <person name="Andersen M.R."/>
        </authorList>
    </citation>
    <scope>NUCLEOTIDE SEQUENCE [LARGE SCALE GENOMIC DNA]</scope>
    <source>
        <strain evidence="3 4">IBT 18842</strain>
    </source>
</reference>
<gene>
    <name evidence="3" type="ORF">BDV25DRAFT_150336</name>
</gene>
<evidence type="ECO:0000313" key="3">
    <source>
        <dbReference type="EMBL" id="KAE8152882.1"/>
    </source>
</evidence>
<feature type="domain" description="CRAL-TRIO" evidence="2">
    <location>
        <begin position="185"/>
        <end position="344"/>
    </location>
</feature>
<dbReference type="Pfam" id="PF03765">
    <property type="entry name" value="CRAL_TRIO_N"/>
    <property type="match status" value="1"/>
</dbReference>
<organism evidence="3 4">
    <name type="scientific">Aspergillus avenaceus</name>
    <dbReference type="NCBI Taxonomy" id="36643"/>
    <lineage>
        <taxon>Eukaryota</taxon>
        <taxon>Fungi</taxon>
        <taxon>Dikarya</taxon>
        <taxon>Ascomycota</taxon>
        <taxon>Pezizomycotina</taxon>
        <taxon>Eurotiomycetes</taxon>
        <taxon>Eurotiomycetidae</taxon>
        <taxon>Eurotiales</taxon>
        <taxon>Aspergillaceae</taxon>
        <taxon>Aspergillus</taxon>
        <taxon>Aspergillus subgen. Circumdati</taxon>
    </lineage>
</organism>
<dbReference type="InterPro" id="IPR036865">
    <property type="entry name" value="CRAL-TRIO_dom_sf"/>
</dbReference>
<keyword evidence="4" id="KW-1185">Reference proteome</keyword>
<feature type="region of interest" description="Disordered" evidence="1">
    <location>
        <begin position="444"/>
        <end position="476"/>
    </location>
</feature>